<comment type="function">
    <text evidence="2">Extracellular metalloprotease that contributes to pathogenicity.</text>
</comment>
<evidence type="ECO:0000256" key="12">
    <source>
        <dbReference type="ARBA" id="ARBA00023145"/>
    </source>
</evidence>
<dbReference type="PRINTS" id="PR00765">
    <property type="entry name" value="CRBOXYPTASEA"/>
</dbReference>
<dbReference type="GO" id="GO:0004181">
    <property type="term" value="F:metallocarboxypeptidase activity"/>
    <property type="evidence" value="ECO:0007669"/>
    <property type="project" value="InterPro"/>
</dbReference>
<evidence type="ECO:0000256" key="14">
    <source>
        <dbReference type="PROSITE-ProRule" id="PRU01379"/>
    </source>
</evidence>
<feature type="domain" description="Peptidase M14" evidence="15">
    <location>
        <begin position="116"/>
        <end position="414"/>
    </location>
</feature>
<dbReference type="InterPro" id="IPR000834">
    <property type="entry name" value="Peptidase_M14"/>
</dbReference>
<evidence type="ECO:0000256" key="5">
    <source>
        <dbReference type="ARBA" id="ARBA00022670"/>
    </source>
</evidence>
<dbReference type="PANTHER" id="PTHR11705:SF143">
    <property type="entry name" value="SLL0236 PROTEIN"/>
    <property type="match status" value="1"/>
</dbReference>
<dbReference type="Proteomes" id="UP000198287">
    <property type="component" value="Unassembled WGS sequence"/>
</dbReference>
<dbReference type="GO" id="GO:0005615">
    <property type="term" value="C:extracellular space"/>
    <property type="evidence" value="ECO:0007669"/>
    <property type="project" value="TreeGrafter"/>
</dbReference>
<name>A0A226E9E7_FOLCA</name>
<evidence type="ECO:0000256" key="10">
    <source>
        <dbReference type="ARBA" id="ARBA00023026"/>
    </source>
</evidence>
<evidence type="ECO:0000259" key="15">
    <source>
        <dbReference type="PROSITE" id="PS52035"/>
    </source>
</evidence>
<proteinExistence type="inferred from homology"/>
<dbReference type="PROSITE" id="PS00132">
    <property type="entry name" value="CARBOXYPEPT_ZN_1"/>
    <property type="match status" value="1"/>
</dbReference>
<feature type="active site" description="Proton donor/acceptor" evidence="14">
    <location>
        <position position="380"/>
    </location>
</feature>
<evidence type="ECO:0000313" key="17">
    <source>
        <dbReference type="Proteomes" id="UP000198287"/>
    </source>
</evidence>
<dbReference type="OrthoDB" id="3626597at2759"/>
<accession>A0A226E9E7</accession>
<keyword evidence="13" id="KW-1015">Disulfide bond</keyword>
<evidence type="ECO:0000256" key="11">
    <source>
        <dbReference type="ARBA" id="ARBA00023049"/>
    </source>
</evidence>
<dbReference type="OMA" id="KHENIQD"/>
<dbReference type="InterPro" id="IPR003146">
    <property type="entry name" value="M14A_act_pep"/>
</dbReference>
<dbReference type="GO" id="GO:0006508">
    <property type="term" value="P:proteolysis"/>
    <property type="evidence" value="ECO:0007669"/>
    <property type="project" value="UniProtKB-KW"/>
</dbReference>
<keyword evidence="4 16" id="KW-0121">Carboxypeptidase</keyword>
<dbReference type="GO" id="GO:0008270">
    <property type="term" value="F:zinc ion binding"/>
    <property type="evidence" value="ECO:0007669"/>
    <property type="project" value="InterPro"/>
</dbReference>
<keyword evidence="10" id="KW-0843">Virulence</keyword>
<dbReference type="AlphaFoldDB" id="A0A226E9E7"/>
<dbReference type="Pfam" id="PF00246">
    <property type="entry name" value="Peptidase_M14"/>
    <property type="match status" value="1"/>
</dbReference>
<dbReference type="Gene3D" id="3.30.70.340">
    <property type="entry name" value="Metallocarboxypeptidase-like"/>
    <property type="match status" value="1"/>
</dbReference>
<keyword evidence="8" id="KW-0378">Hydrolase</keyword>
<dbReference type="SUPFAM" id="SSF53187">
    <property type="entry name" value="Zn-dependent exopeptidases"/>
    <property type="match status" value="1"/>
</dbReference>
<dbReference type="Pfam" id="PF02244">
    <property type="entry name" value="Propep_M14"/>
    <property type="match status" value="1"/>
</dbReference>
<evidence type="ECO:0000256" key="1">
    <source>
        <dbReference type="ARBA" id="ARBA00001947"/>
    </source>
</evidence>
<keyword evidence="6" id="KW-0479">Metal-binding</keyword>
<keyword evidence="5" id="KW-0645">Protease</keyword>
<sequence>MLPIVGLTVGFISTLIGLTTGAMYDGHSMLRVTPQTKRQEDHLRDLSKHQGVSFIGGDPLVGDHSHVIASPQVLDFVLESLKKFETEHLLTNPDVGRSIRSQKVMTRMNGDISWDAYYDLDSINQYLTVQSVGHPDLVTLTTIGKSFEGRDLFLLKINKGSTTKPIIWIDSNIHAREWISSAVGLYLIDQLLNSPDIEIQAYLDDFNFHILPMANPDGFVFSHLTDRFWRKTRSNTSATAINGCRGVDPNRNFDAYWLENDGGSKDPCDLYFAGDAVFTELECIAIAQYLDSIRANLIAYISLHSWGQNVLIPTGRDSTQIPEYNEYIRIANLAAAAHQIPHGMVYTTGSVFDVWHPAPGTSMDWAYLNFPSAKIHLTYEFRDKGQYTVLLPADQILPQCEEFMAGIKVIFDELK</sequence>
<evidence type="ECO:0000256" key="13">
    <source>
        <dbReference type="ARBA" id="ARBA00023157"/>
    </source>
</evidence>
<comment type="caution">
    <text evidence="16">The sequence shown here is derived from an EMBL/GenBank/DDBJ whole genome shotgun (WGS) entry which is preliminary data.</text>
</comment>
<dbReference type="FunFam" id="3.40.630.10:FF:000084">
    <property type="entry name" value="Carboxypeptidase B2"/>
    <property type="match status" value="1"/>
</dbReference>
<evidence type="ECO:0000256" key="9">
    <source>
        <dbReference type="ARBA" id="ARBA00022833"/>
    </source>
</evidence>
<gene>
    <name evidence="16" type="ORF">Fcan01_11481</name>
</gene>
<organism evidence="16 17">
    <name type="scientific">Folsomia candida</name>
    <name type="common">Springtail</name>
    <dbReference type="NCBI Taxonomy" id="158441"/>
    <lineage>
        <taxon>Eukaryota</taxon>
        <taxon>Metazoa</taxon>
        <taxon>Ecdysozoa</taxon>
        <taxon>Arthropoda</taxon>
        <taxon>Hexapoda</taxon>
        <taxon>Collembola</taxon>
        <taxon>Entomobryomorpha</taxon>
        <taxon>Isotomoidea</taxon>
        <taxon>Isotomidae</taxon>
        <taxon>Proisotominae</taxon>
        <taxon>Folsomia</taxon>
    </lineage>
</organism>
<keyword evidence="9" id="KW-0862">Zinc</keyword>
<dbReference type="SMART" id="SM00631">
    <property type="entry name" value="Zn_pept"/>
    <property type="match status" value="1"/>
</dbReference>
<keyword evidence="12" id="KW-0865">Zymogen</keyword>
<keyword evidence="7" id="KW-0732">Signal</keyword>
<evidence type="ECO:0000256" key="6">
    <source>
        <dbReference type="ARBA" id="ARBA00022723"/>
    </source>
</evidence>
<keyword evidence="11" id="KW-0482">Metalloprotease</keyword>
<evidence type="ECO:0000313" key="16">
    <source>
        <dbReference type="EMBL" id="OXA54163.1"/>
    </source>
</evidence>
<evidence type="ECO:0000256" key="8">
    <source>
        <dbReference type="ARBA" id="ARBA00022801"/>
    </source>
</evidence>
<dbReference type="EMBL" id="LNIX01000005">
    <property type="protein sequence ID" value="OXA54163.1"/>
    <property type="molecule type" value="Genomic_DNA"/>
</dbReference>
<evidence type="ECO:0000256" key="3">
    <source>
        <dbReference type="ARBA" id="ARBA00005988"/>
    </source>
</evidence>
<protein>
    <submittedName>
        <fullName evidence="16">Zinc carboxypeptidase A 1</fullName>
    </submittedName>
</protein>
<dbReference type="InterPro" id="IPR036990">
    <property type="entry name" value="M14A-like_propep"/>
</dbReference>
<dbReference type="PROSITE" id="PS52035">
    <property type="entry name" value="PEPTIDASE_M14"/>
    <property type="match status" value="1"/>
</dbReference>
<evidence type="ECO:0000256" key="7">
    <source>
        <dbReference type="ARBA" id="ARBA00022729"/>
    </source>
</evidence>
<keyword evidence="17" id="KW-1185">Reference proteome</keyword>
<comment type="cofactor">
    <cofactor evidence="1">
        <name>Zn(2+)</name>
        <dbReference type="ChEBI" id="CHEBI:29105"/>
    </cofactor>
</comment>
<comment type="similarity">
    <text evidence="3 14">Belongs to the peptidase M14 family.</text>
</comment>
<dbReference type="PANTHER" id="PTHR11705">
    <property type="entry name" value="PROTEASE FAMILY M14 CARBOXYPEPTIDASE A,B"/>
    <property type="match status" value="1"/>
</dbReference>
<dbReference type="Gene3D" id="3.40.630.10">
    <property type="entry name" value="Zn peptidases"/>
    <property type="match status" value="1"/>
</dbReference>
<reference evidence="16 17" key="1">
    <citation type="submission" date="2015-12" db="EMBL/GenBank/DDBJ databases">
        <title>The genome of Folsomia candida.</title>
        <authorList>
            <person name="Faddeeva A."/>
            <person name="Derks M.F."/>
            <person name="Anvar Y."/>
            <person name="Smit S."/>
            <person name="Van Straalen N."/>
            <person name="Roelofs D."/>
        </authorList>
    </citation>
    <scope>NUCLEOTIDE SEQUENCE [LARGE SCALE GENOMIC DNA]</scope>
    <source>
        <strain evidence="16 17">VU population</strain>
        <tissue evidence="16">Whole body</tissue>
    </source>
</reference>
<evidence type="ECO:0000256" key="2">
    <source>
        <dbReference type="ARBA" id="ARBA00003091"/>
    </source>
</evidence>
<dbReference type="SUPFAM" id="SSF54897">
    <property type="entry name" value="Protease propeptides/inhibitors"/>
    <property type="match status" value="1"/>
</dbReference>
<dbReference type="InterPro" id="IPR057246">
    <property type="entry name" value="CARBOXYPEPT_ZN_1"/>
</dbReference>
<dbReference type="CDD" id="cd03860">
    <property type="entry name" value="M14_CP_A-B_like"/>
    <property type="match status" value="1"/>
</dbReference>
<evidence type="ECO:0000256" key="4">
    <source>
        <dbReference type="ARBA" id="ARBA00022645"/>
    </source>
</evidence>